<evidence type="ECO:0000313" key="3">
    <source>
        <dbReference type="Proteomes" id="UP000626697"/>
    </source>
</evidence>
<keyword evidence="3" id="KW-1185">Reference proteome</keyword>
<dbReference type="SUPFAM" id="SSF53474">
    <property type="entry name" value="alpha/beta-Hydrolases"/>
    <property type="match status" value="1"/>
</dbReference>
<evidence type="ECO:0000313" key="2">
    <source>
        <dbReference type="EMBL" id="MBA9026942.1"/>
    </source>
</evidence>
<reference evidence="2 3" key="1">
    <citation type="submission" date="2020-08" db="EMBL/GenBank/DDBJ databases">
        <title>Genomic Encyclopedia of Type Strains, Phase IV (KMG-IV): sequencing the most valuable type-strain genomes for metagenomic binning, comparative biology and taxonomic classification.</title>
        <authorList>
            <person name="Goeker M."/>
        </authorList>
    </citation>
    <scope>NUCLEOTIDE SEQUENCE [LARGE SCALE GENOMIC DNA]</scope>
    <source>
        <strain evidence="2 3">DSM 105481</strain>
    </source>
</reference>
<gene>
    <name evidence="2" type="ORF">HNP81_002227</name>
</gene>
<organism evidence="2 3">
    <name type="scientific">Peribacillus huizhouensis</name>
    <dbReference type="NCBI Taxonomy" id="1501239"/>
    <lineage>
        <taxon>Bacteria</taxon>
        <taxon>Bacillati</taxon>
        <taxon>Bacillota</taxon>
        <taxon>Bacilli</taxon>
        <taxon>Bacillales</taxon>
        <taxon>Bacillaceae</taxon>
        <taxon>Peribacillus</taxon>
    </lineage>
</organism>
<dbReference type="EMBL" id="JACJHX010000005">
    <property type="protein sequence ID" value="MBA9026942.1"/>
    <property type="molecule type" value="Genomic_DNA"/>
</dbReference>
<dbReference type="PANTHER" id="PTHR46438:SF11">
    <property type="entry name" value="LIPASE-RELATED"/>
    <property type="match status" value="1"/>
</dbReference>
<dbReference type="Pfam" id="PF00561">
    <property type="entry name" value="Abhydrolase_1"/>
    <property type="match status" value="1"/>
</dbReference>
<accession>A0ABR6CPH9</accession>
<dbReference type="InterPro" id="IPR029058">
    <property type="entry name" value="AB_hydrolase_fold"/>
</dbReference>
<comment type="caution">
    <text evidence="2">The sequence shown here is derived from an EMBL/GenBank/DDBJ whole genome shotgun (WGS) entry which is preliminary data.</text>
</comment>
<sequence>MIDLTVETKSEIELYCECIRYDADAPTLVLLHGFLSSSFSFRKLTPFFKGDYNILAIDYPPFGKSEKSSSYTYSYHNVACSVINFLETRNLKKVILIGHSMGGQLCLQICKRRPDLVEKAVLLSGSSYLAPMRPSVRTATYLPFFPLLIRWYLGKSGIEKNLHNVVYDKKMIDDEMRNGYLEPFLQKGMFQALGRMARHFEGDLSEDDLQVINTDCLLIWGEHDQVVPLSIGKRLQKDLPHAQLIILKEAGHLIPEEKPEEVYNYIHDFLSK</sequence>
<evidence type="ECO:0000259" key="1">
    <source>
        <dbReference type="Pfam" id="PF00561"/>
    </source>
</evidence>
<name>A0ABR6CPH9_9BACI</name>
<dbReference type="PANTHER" id="PTHR46438">
    <property type="entry name" value="ALPHA/BETA-HYDROLASES SUPERFAMILY PROTEIN"/>
    <property type="match status" value="1"/>
</dbReference>
<protein>
    <submittedName>
        <fullName evidence="2">Pimeloyl-ACP methyl ester carboxylesterase</fullName>
    </submittedName>
</protein>
<feature type="domain" description="AB hydrolase-1" evidence="1">
    <location>
        <begin position="26"/>
        <end position="259"/>
    </location>
</feature>
<dbReference type="Proteomes" id="UP000626697">
    <property type="component" value="Unassembled WGS sequence"/>
</dbReference>
<proteinExistence type="predicted"/>
<dbReference type="PRINTS" id="PR00111">
    <property type="entry name" value="ABHYDROLASE"/>
</dbReference>
<dbReference type="InterPro" id="IPR000073">
    <property type="entry name" value="AB_hydrolase_1"/>
</dbReference>
<dbReference type="RefSeq" id="WP_182502619.1">
    <property type="nucleotide sequence ID" value="NZ_JACJHX010000005.1"/>
</dbReference>
<dbReference type="Gene3D" id="3.40.50.1820">
    <property type="entry name" value="alpha/beta hydrolase"/>
    <property type="match status" value="1"/>
</dbReference>